<dbReference type="RefSeq" id="XP_014556079.1">
    <property type="nucleotide sequence ID" value="XM_014700593.1"/>
</dbReference>
<organism evidence="1 2">
    <name type="scientific">Bipolaris victoriae (strain FI3)</name>
    <name type="common">Victoria blight of oats agent</name>
    <name type="synonym">Cochliobolus victoriae</name>
    <dbReference type="NCBI Taxonomy" id="930091"/>
    <lineage>
        <taxon>Eukaryota</taxon>
        <taxon>Fungi</taxon>
        <taxon>Dikarya</taxon>
        <taxon>Ascomycota</taxon>
        <taxon>Pezizomycotina</taxon>
        <taxon>Dothideomycetes</taxon>
        <taxon>Pleosporomycetidae</taxon>
        <taxon>Pleosporales</taxon>
        <taxon>Pleosporineae</taxon>
        <taxon>Pleosporaceae</taxon>
        <taxon>Bipolaris</taxon>
    </lineage>
</organism>
<reference evidence="1 2" key="1">
    <citation type="journal article" date="2013" name="PLoS Genet.">
        <title>Comparative genome structure, secondary metabolite, and effector coding capacity across Cochliobolus pathogens.</title>
        <authorList>
            <person name="Condon B.J."/>
            <person name="Leng Y."/>
            <person name="Wu D."/>
            <person name="Bushley K.E."/>
            <person name="Ohm R.A."/>
            <person name="Otillar R."/>
            <person name="Martin J."/>
            <person name="Schackwitz W."/>
            <person name="Grimwood J."/>
            <person name="MohdZainudin N."/>
            <person name="Xue C."/>
            <person name="Wang R."/>
            <person name="Manning V.A."/>
            <person name="Dhillon B."/>
            <person name="Tu Z.J."/>
            <person name="Steffenson B.J."/>
            <person name="Salamov A."/>
            <person name="Sun H."/>
            <person name="Lowry S."/>
            <person name="LaButti K."/>
            <person name="Han J."/>
            <person name="Copeland A."/>
            <person name="Lindquist E."/>
            <person name="Barry K."/>
            <person name="Schmutz J."/>
            <person name="Baker S.E."/>
            <person name="Ciuffetti L.M."/>
            <person name="Grigoriev I.V."/>
            <person name="Zhong S."/>
            <person name="Turgeon B.G."/>
        </authorList>
    </citation>
    <scope>NUCLEOTIDE SEQUENCE [LARGE SCALE GENOMIC DNA]</scope>
    <source>
        <strain evidence="1 2">FI3</strain>
    </source>
</reference>
<name>W7EQS0_BIPV3</name>
<sequence>MRAPTWSSPEILIQNKLGTDGLPTCASRPQVFTTIKDNAKRPRKSADSTPSISLHFEIECIKKVEFVPPRRSKSG</sequence>
<gene>
    <name evidence="1" type="ORF">COCVIDRAFT_100714</name>
</gene>
<dbReference type="AlphaFoldDB" id="W7EQS0"/>
<evidence type="ECO:0000313" key="2">
    <source>
        <dbReference type="Proteomes" id="UP000054337"/>
    </source>
</evidence>
<dbReference type="GeneID" id="26248096"/>
<protein>
    <submittedName>
        <fullName evidence="1">Uncharacterized protein</fullName>
    </submittedName>
</protein>
<dbReference type="HOGENOM" id="CLU_2670719_0_0_1"/>
<proteinExistence type="predicted"/>
<accession>W7EQS0</accession>
<evidence type="ECO:0000313" key="1">
    <source>
        <dbReference type="EMBL" id="EUN26502.1"/>
    </source>
</evidence>
<dbReference type="Proteomes" id="UP000054337">
    <property type="component" value="Unassembled WGS sequence"/>
</dbReference>
<keyword evidence="2" id="KW-1185">Reference proteome</keyword>
<dbReference type="EMBL" id="KI968739">
    <property type="protein sequence ID" value="EUN26502.1"/>
    <property type="molecule type" value="Genomic_DNA"/>
</dbReference>